<dbReference type="FunFam" id="3.40.640.10:FF:000014">
    <property type="entry name" value="Adenosylmethionine-8-amino-7-oxononanoate aminotransferase, probable"/>
    <property type="match status" value="1"/>
</dbReference>
<dbReference type="InterPro" id="IPR015424">
    <property type="entry name" value="PyrdxlP-dep_Trfase"/>
</dbReference>
<keyword evidence="4" id="KW-0808">Transferase</keyword>
<keyword evidence="8" id="KW-1185">Reference proteome</keyword>
<dbReference type="CDD" id="cd00610">
    <property type="entry name" value="OAT_like"/>
    <property type="match status" value="1"/>
</dbReference>
<dbReference type="OrthoDB" id="9801834at2"/>
<dbReference type="InterPro" id="IPR005814">
    <property type="entry name" value="Aminotrans_3"/>
</dbReference>
<comment type="similarity">
    <text evidence="2 6">Belongs to the class-III pyridoxal-phosphate-dependent aminotransferase family.</text>
</comment>
<dbReference type="GO" id="GO:0004015">
    <property type="term" value="F:adenosylmethionine-8-amino-7-oxononanoate transaminase activity"/>
    <property type="evidence" value="ECO:0007669"/>
    <property type="project" value="TreeGrafter"/>
</dbReference>
<dbReference type="PANTHER" id="PTHR42684:SF3">
    <property type="entry name" value="ADENOSYLMETHIONINE-8-AMINO-7-OXONONANOATE AMINOTRANSFERASE"/>
    <property type="match status" value="1"/>
</dbReference>
<gene>
    <name evidence="7" type="ORF">SAMN05660686_00788</name>
</gene>
<dbReference type="Proteomes" id="UP000198615">
    <property type="component" value="Unassembled WGS sequence"/>
</dbReference>
<evidence type="ECO:0000256" key="4">
    <source>
        <dbReference type="ARBA" id="ARBA00022679"/>
    </source>
</evidence>
<dbReference type="NCBIfam" id="NF005682">
    <property type="entry name" value="PRK07480.1"/>
    <property type="match status" value="1"/>
</dbReference>
<evidence type="ECO:0000313" key="8">
    <source>
        <dbReference type="Proteomes" id="UP000198615"/>
    </source>
</evidence>
<evidence type="ECO:0000313" key="7">
    <source>
        <dbReference type="EMBL" id="SDF26167.1"/>
    </source>
</evidence>
<dbReference type="InterPro" id="IPR015422">
    <property type="entry name" value="PyrdxlP-dep_Trfase_small"/>
</dbReference>
<evidence type="ECO:0000256" key="6">
    <source>
        <dbReference type="RuleBase" id="RU003560"/>
    </source>
</evidence>
<dbReference type="AlphaFoldDB" id="A0A8G2F1R8"/>
<comment type="cofactor">
    <cofactor evidence="1">
        <name>pyridoxal 5'-phosphate</name>
        <dbReference type="ChEBI" id="CHEBI:597326"/>
    </cofactor>
</comment>
<dbReference type="InterPro" id="IPR015421">
    <property type="entry name" value="PyrdxlP-dep_Trfase_major"/>
</dbReference>
<dbReference type="GO" id="GO:0009102">
    <property type="term" value="P:biotin biosynthetic process"/>
    <property type="evidence" value="ECO:0007669"/>
    <property type="project" value="TreeGrafter"/>
</dbReference>
<dbReference type="SUPFAM" id="SSF53383">
    <property type="entry name" value="PLP-dependent transferases"/>
    <property type="match status" value="1"/>
</dbReference>
<accession>A0A8G2F1R8</accession>
<keyword evidence="7" id="KW-0670">Pyruvate</keyword>
<dbReference type="InterPro" id="IPR049704">
    <property type="entry name" value="Aminotrans_3_PPA_site"/>
</dbReference>
<name>A0A8G2F1R8_9PROT</name>
<sequence>MSFQPNSPAARDVAYVLHPYTNARAHEENGPMIITKGDGVYVYDDGGKQYLEAMAGLWCASLGFNENRLVKAATKQLETLPYYHTFAHKAHLPGIDLAEKLINLAPVPMSKVFFAGSGSEANDTAMKLVWYYNNARGRHAKKKMISRIKGYHGVTIASASLTGTPVNHPGFDLPIAGVKHTSNPHYYRFGQSGESEVDFATRMAQDLETMILEEGPETVAAFIAEPIMGAGGVIVPPETYFEKIQAVLKKYDVLMIADEVICGFGRTGEFWGSQTVGIKPDILTCAKALSSSYLPISAVMISEDVYQPIADQSQDLGVLGHGYTYTAHPVCAAVALETLKIYEEDNILDHVRAVSPLFQERLHALSEHELVGETRGRGLMGALEIVADKGTRASYDPKVGAGAKAGAAATEHGLIVRAIGDSIAFTPPLIITESQINELFDKMTKALDDAAGAIHKAAAA</sequence>
<evidence type="ECO:0000256" key="5">
    <source>
        <dbReference type="ARBA" id="ARBA00022898"/>
    </source>
</evidence>
<evidence type="ECO:0000256" key="1">
    <source>
        <dbReference type="ARBA" id="ARBA00001933"/>
    </source>
</evidence>
<dbReference type="PANTHER" id="PTHR42684">
    <property type="entry name" value="ADENOSYLMETHIONINE-8-AMINO-7-OXONONANOATE AMINOTRANSFERASE"/>
    <property type="match status" value="1"/>
</dbReference>
<dbReference type="RefSeq" id="WP_028793896.1">
    <property type="nucleotide sequence ID" value="NZ_FNBW01000002.1"/>
</dbReference>
<dbReference type="Gene3D" id="3.90.1150.10">
    <property type="entry name" value="Aspartate Aminotransferase, domain 1"/>
    <property type="match status" value="1"/>
</dbReference>
<evidence type="ECO:0000256" key="2">
    <source>
        <dbReference type="ARBA" id="ARBA00008954"/>
    </source>
</evidence>
<dbReference type="PROSITE" id="PS00600">
    <property type="entry name" value="AA_TRANSFER_CLASS_3"/>
    <property type="match status" value="1"/>
</dbReference>
<comment type="caution">
    <text evidence="7">The sequence shown here is derived from an EMBL/GenBank/DDBJ whole genome shotgun (WGS) entry which is preliminary data.</text>
</comment>
<dbReference type="Pfam" id="PF00202">
    <property type="entry name" value="Aminotran_3"/>
    <property type="match status" value="1"/>
</dbReference>
<keyword evidence="5 6" id="KW-0663">Pyridoxal phosphate</keyword>
<dbReference type="EMBL" id="FNBW01000002">
    <property type="protein sequence ID" value="SDF26167.1"/>
    <property type="molecule type" value="Genomic_DNA"/>
</dbReference>
<dbReference type="GO" id="GO:0030170">
    <property type="term" value="F:pyridoxal phosphate binding"/>
    <property type="evidence" value="ECO:0007669"/>
    <property type="project" value="InterPro"/>
</dbReference>
<dbReference type="PIRSF" id="PIRSF000521">
    <property type="entry name" value="Transaminase_4ab_Lys_Orn"/>
    <property type="match status" value="1"/>
</dbReference>
<evidence type="ECO:0000256" key="3">
    <source>
        <dbReference type="ARBA" id="ARBA00022576"/>
    </source>
</evidence>
<dbReference type="Gene3D" id="3.40.640.10">
    <property type="entry name" value="Type I PLP-dependent aspartate aminotransferase-like (Major domain)"/>
    <property type="match status" value="1"/>
</dbReference>
<protein>
    <submittedName>
        <fullName evidence="7">4-aminobutyrate---pyruvate transaminase</fullName>
    </submittedName>
</protein>
<keyword evidence="3" id="KW-0032">Aminotransferase</keyword>
<proteinExistence type="inferred from homology"/>
<dbReference type="NCBIfam" id="NF004767">
    <property type="entry name" value="PRK06105.1"/>
    <property type="match status" value="1"/>
</dbReference>
<organism evidence="7 8">
    <name type="scientific">Thalassobaculum litoreum DSM 18839</name>
    <dbReference type="NCBI Taxonomy" id="1123362"/>
    <lineage>
        <taxon>Bacteria</taxon>
        <taxon>Pseudomonadati</taxon>
        <taxon>Pseudomonadota</taxon>
        <taxon>Alphaproteobacteria</taxon>
        <taxon>Rhodospirillales</taxon>
        <taxon>Thalassobaculaceae</taxon>
        <taxon>Thalassobaculum</taxon>
    </lineage>
</organism>
<reference evidence="7 8" key="1">
    <citation type="submission" date="2016-10" db="EMBL/GenBank/DDBJ databases">
        <authorList>
            <person name="Varghese N."/>
            <person name="Submissions S."/>
        </authorList>
    </citation>
    <scope>NUCLEOTIDE SEQUENCE [LARGE SCALE GENOMIC DNA]</scope>
    <source>
        <strain evidence="7 8">DSM 18839</strain>
    </source>
</reference>
<dbReference type="GO" id="GO:0009448">
    <property type="term" value="P:gamma-aminobutyric acid metabolic process"/>
    <property type="evidence" value="ECO:0007669"/>
    <property type="project" value="TreeGrafter"/>
</dbReference>